<gene>
    <name evidence="1" type="ORF">DCAR_007345</name>
    <name evidence="2" type="ORF">DCAR_0208293</name>
</gene>
<evidence type="ECO:0000313" key="3">
    <source>
        <dbReference type="Proteomes" id="UP000077755"/>
    </source>
</evidence>
<evidence type="ECO:0000313" key="2">
    <source>
        <dbReference type="EMBL" id="WOG89057.1"/>
    </source>
</evidence>
<keyword evidence="3" id="KW-1185">Reference proteome</keyword>
<dbReference type="EMBL" id="CP093344">
    <property type="protein sequence ID" value="WOG89057.1"/>
    <property type="molecule type" value="Genomic_DNA"/>
</dbReference>
<reference evidence="1" key="1">
    <citation type="journal article" date="2016" name="Nat. Genet.">
        <title>A high-quality carrot genome assembly provides new insights into carotenoid accumulation and asterid genome evolution.</title>
        <authorList>
            <person name="Iorizzo M."/>
            <person name="Ellison S."/>
            <person name="Senalik D."/>
            <person name="Zeng P."/>
            <person name="Satapoomin P."/>
            <person name="Huang J."/>
            <person name="Bowman M."/>
            <person name="Iovene M."/>
            <person name="Sanseverino W."/>
            <person name="Cavagnaro P."/>
            <person name="Yildiz M."/>
            <person name="Macko-Podgorni A."/>
            <person name="Moranska E."/>
            <person name="Grzebelus E."/>
            <person name="Grzebelus D."/>
            <person name="Ashrafi H."/>
            <person name="Zheng Z."/>
            <person name="Cheng S."/>
            <person name="Spooner D."/>
            <person name="Van Deynze A."/>
            <person name="Simon P."/>
        </authorList>
    </citation>
    <scope>NUCLEOTIDE SEQUENCE [LARGE SCALE GENOMIC DNA]</scope>
    <source>
        <tissue evidence="1">Leaf</tissue>
    </source>
</reference>
<sequence>MAAITTCTSTALISRVSIVQKAPTVLGLPVMPRVGKVKCLIVKDIGGGASTGSMIARYHIYIQ</sequence>
<proteinExistence type="predicted"/>
<dbReference type="Proteomes" id="UP000077755">
    <property type="component" value="Chromosome 2"/>
</dbReference>
<name>A0A166EFY0_DAUCS</name>
<dbReference type="AlphaFoldDB" id="A0A166EFY0"/>
<accession>A0A166EFY0</accession>
<reference evidence="2" key="2">
    <citation type="submission" date="2022-03" db="EMBL/GenBank/DDBJ databases">
        <title>Draft title - Genomic analysis of global carrot germplasm unveils the trajectory of domestication and the origin of high carotenoid orange carrot.</title>
        <authorList>
            <person name="Iorizzo M."/>
            <person name="Ellison S."/>
            <person name="Senalik D."/>
            <person name="Macko-Podgorni A."/>
            <person name="Grzebelus D."/>
            <person name="Bostan H."/>
            <person name="Rolling W."/>
            <person name="Curaba J."/>
            <person name="Simon P."/>
        </authorList>
    </citation>
    <scope>NUCLEOTIDE SEQUENCE</scope>
    <source>
        <tissue evidence="2">Leaf</tissue>
    </source>
</reference>
<evidence type="ECO:0000313" key="1">
    <source>
        <dbReference type="EMBL" id="KZN06508.1"/>
    </source>
</evidence>
<organism evidence="1">
    <name type="scientific">Daucus carota subsp. sativus</name>
    <name type="common">Carrot</name>
    <dbReference type="NCBI Taxonomy" id="79200"/>
    <lineage>
        <taxon>Eukaryota</taxon>
        <taxon>Viridiplantae</taxon>
        <taxon>Streptophyta</taxon>
        <taxon>Embryophyta</taxon>
        <taxon>Tracheophyta</taxon>
        <taxon>Spermatophyta</taxon>
        <taxon>Magnoliopsida</taxon>
        <taxon>eudicotyledons</taxon>
        <taxon>Gunneridae</taxon>
        <taxon>Pentapetalae</taxon>
        <taxon>asterids</taxon>
        <taxon>campanulids</taxon>
        <taxon>Apiales</taxon>
        <taxon>Apiaceae</taxon>
        <taxon>Apioideae</taxon>
        <taxon>Scandiceae</taxon>
        <taxon>Daucinae</taxon>
        <taxon>Daucus</taxon>
        <taxon>Daucus sect. Daucus</taxon>
    </lineage>
</organism>
<dbReference type="Gramene" id="KZN06508">
    <property type="protein sequence ID" value="KZN06508"/>
    <property type="gene ID" value="DCAR_007345"/>
</dbReference>
<dbReference type="EMBL" id="LNRQ01000002">
    <property type="protein sequence ID" value="KZN06508.1"/>
    <property type="molecule type" value="Genomic_DNA"/>
</dbReference>
<protein>
    <submittedName>
        <fullName evidence="1">Uncharacterized protein</fullName>
    </submittedName>
</protein>